<dbReference type="GO" id="GO:0004519">
    <property type="term" value="F:endonuclease activity"/>
    <property type="evidence" value="ECO:0007669"/>
    <property type="project" value="UniProtKB-KW"/>
</dbReference>
<feature type="domain" description="Endonuclease/exonuclease/phosphatase" evidence="10">
    <location>
        <begin position="106"/>
        <end position="357"/>
    </location>
</feature>
<dbReference type="InterPro" id="IPR005135">
    <property type="entry name" value="Endo/exonuclease/phosphatase"/>
</dbReference>
<keyword evidence="7" id="KW-0460">Magnesium</keyword>
<evidence type="ECO:0000256" key="6">
    <source>
        <dbReference type="ARBA" id="ARBA00022801"/>
    </source>
</evidence>
<dbReference type="Gene3D" id="3.60.10.10">
    <property type="entry name" value="Endonuclease/exonuclease/phosphatase"/>
    <property type="match status" value="1"/>
</dbReference>
<comment type="cofactor">
    <cofactor evidence="1">
        <name>Mn(2+)</name>
        <dbReference type="ChEBI" id="CHEBI:29035"/>
    </cofactor>
</comment>
<dbReference type="InterPro" id="IPR051547">
    <property type="entry name" value="TDP2-like"/>
</dbReference>
<keyword evidence="11" id="KW-0255">Endonuclease</keyword>
<sequence length="371" mass="42376">MGWLRATYLTVGSFINFLFAIALVASAYAYIIPPDKIIFASYLGLAFPVLLAANITFILFWTIQRHHSALISIIALIACWNGLWNYTPIHIESDEAVTEGEKLTLLTYNVHNFDNYTPHTDDSPNSIISYIQNTKADIICMQEFSFGNSKNQISLDQINSALSEYPYKHFTPGNKTPYSQSGIACYSKYPFQEITDIKYDSSYNGSCIYKIKINGRILTLINNHLESNKFTSNDRELYAYMMKHIDDTELFPEFKDRLMTKMGAAFRKRALQADSIARIIHKTDSNIIVCGDFNDTPQSYAYRKIRGKLKDSYVSTGLGPGITYHANGFWFRIDHILYGKGLQSLSTHIDKVKYSDHYPVKAILKWNETDK</sequence>
<gene>
    <name evidence="11" type="ORF">BC742_1286</name>
</gene>
<evidence type="ECO:0000256" key="7">
    <source>
        <dbReference type="ARBA" id="ARBA00022842"/>
    </source>
</evidence>
<name>A0A495WD46_9BACT</name>
<dbReference type="PANTHER" id="PTHR15822">
    <property type="entry name" value="TRAF AND TNF RECEPTOR-ASSOCIATED PROTEIN"/>
    <property type="match status" value="1"/>
</dbReference>
<reference evidence="11 12" key="1">
    <citation type="submission" date="2018-10" db="EMBL/GenBank/DDBJ databases">
        <title>Genomic Encyclopedia of Archaeal and Bacterial Type Strains, Phase II (KMG-II): from individual species to whole genera.</title>
        <authorList>
            <person name="Goeker M."/>
        </authorList>
    </citation>
    <scope>NUCLEOTIDE SEQUENCE [LARGE SCALE GENOMIC DNA]</scope>
    <source>
        <strain evidence="11 12">NSB1</strain>
    </source>
</reference>
<dbReference type="CDD" id="cd09084">
    <property type="entry name" value="EEP-2"/>
    <property type="match status" value="1"/>
</dbReference>
<feature type="transmembrane region" description="Helical" evidence="9">
    <location>
        <begin position="37"/>
        <end position="61"/>
    </location>
</feature>
<keyword evidence="6" id="KW-0378">Hydrolase</keyword>
<dbReference type="Proteomes" id="UP000269493">
    <property type="component" value="Unassembled WGS sequence"/>
</dbReference>
<dbReference type="Pfam" id="PF03372">
    <property type="entry name" value="Exo_endo_phos"/>
    <property type="match status" value="1"/>
</dbReference>
<evidence type="ECO:0000256" key="1">
    <source>
        <dbReference type="ARBA" id="ARBA00001936"/>
    </source>
</evidence>
<evidence type="ECO:0000256" key="2">
    <source>
        <dbReference type="ARBA" id="ARBA00001946"/>
    </source>
</evidence>
<keyword evidence="9" id="KW-0812">Transmembrane</keyword>
<proteinExistence type="predicted"/>
<dbReference type="GO" id="GO:0004527">
    <property type="term" value="F:exonuclease activity"/>
    <property type="evidence" value="ECO:0007669"/>
    <property type="project" value="UniProtKB-KW"/>
</dbReference>
<dbReference type="GO" id="GO:0046872">
    <property type="term" value="F:metal ion binding"/>
    <property type="evidence" value="ECO:0007669"/>
    <property type="project" value="UniProtKB-KW"/>
</dbReference>
<dbReference type="SUPFAM" id="SSF56219">
    <property type="entry name" value="DNase I-like"/>
    <property type="match status" value="1"/>
</dbReference>
<evidence type="ECO:0000256" key="3">
    <source>
        <dbReference type="ARBA" id="ARBA00022722"/>
    </source>
</evidence>
<comment type="cofactor">
    <cofactor evidence="2">
        <name>Mg(2+)</name>
        <dbReference type="ChEBI" id="CHEBI:18420"/>
    </cofactor>
</comment>
<accession>A0A495WD46</accession>
<evidence type="ECO:0000313" key="12">
    <source>
        <dbReference type="Proteomes" id="UP000269493"/>
    </source>
</evidence>
<dbReference type="AlphaFoldDB" id="A0A495WD46"/>
<protein>
    <submittedName>
        <fullName evidence="11">Endonuclease/exonuclease/phosphatase (EEP) superfamily protein YafD</fullName>
    </submittedName>
</protein>
<keyword evidence="11" id="KW-0269">Exonuclease</keyword>
<dbReference type="InterPro" id="IPR036691">
    <property type="entry name" value="Endo/exonu/phosph_ase_sf"/>
</dbReference>
<dbReference type="PANTHER" id="PTHR15822:SF4">
    <property type="entry name" value="TYROSYL-DNA PHOSPHODIESTERASE 2"/>
    <property type="match status" value="1"/>
</dbReference>
<keyword evidence="8" id="KW-0234">DNA repair</keyword>
<comment type="caution">
    <text evidence="11">The sequence shown here is derived from an EMBL/GenBank/DDBJ whole genome shotgun (WGS) entry which is preliminary data.</text>
</comment>
<evidence type="ECO:0000256" key="5">
    <source>
        <dbReference type="ARBA" id="ARBA00022763"/>
    </source>
</evidence>
<keyword evidence="12" id="KW-1185">Reference proteome</keyword>
<evidence type="ECO:0000256" key="8">
    <source>
        <dbReference type="ARBA" id="ARBA00023204"/>
    </source>
</evidence>
<dbReference type="GO" id="GO:0006281">
    <property type="term" value="P:DNA repair"/>
    <property type="evidence" value="ECO:0007669"/>
    <property type="project" value="UniProtKB-KW"/>
</dbReference>
<evidence type="ECO:0000256" key="9">
    <source>
        <dbReference type="SAM" id="Phobius"/>
    </source>
</evidence>
<keyword evidence="9" id="KW-0472">Membrane</keyword>
<keyword evidence="4" id="KW-0479">Metal-binding</keyword>
<keyword evidence="5" id="KW-0227">DNA damage</keyword>
<evidence type="ECO:0000313" key="11">
    <source>
        <dbReference type="EMBL" id="RKT59137.1"/>
    </source>
</evidence>
<feature type="transmembrane region" description="Helical" evidence="9">
    <location>
        <begin position="7"/>
        <end position="31"/>
    </location>
</feature>
<keyword evidence="9" id="KW-1133">Transmembrane helix</keyword>
<keyword evidence="3" id="KW-0540">Nuclease</keyword>
<evidence type="ECO:0000259" key="10">
    <source>
        <dbReference type="Pfam" id="PF03372"/>
    </source>
</evidence>
<evidence type="ECO:0000256" key="4">
    <source>
        <dbReference type="ARBA" id="ARBA00022723"/>
    </source>
</evidence>
<dbReference type="EMBL" id="RBXN01000003">
    <property type="protein sequence ID" value="RKT59137.1"/>
    <property type="molecule type" value="Genomic_DNA"/>
</dbReference>
<organism evidence="11 12">
    <name type="scientific">Coprobacter fastidiosus NSB1 = JCM 33896</name>
    <dbReference type="NCBI Taxonomy" id="1349822"/>
    <lineage>
        <taxon>Bacteria</taxon>
        <taxon>Pseudomonadati</taxon>
        <taxon>Bacteroidota</taxon>
        <taxon>Bacteroidia</taxon>
        <taxon>Bacteroidales</taxon>
        <taxon>Barnesiellaceae</taxon>
        <taxon>Coprobacter</taxon>
    </lineage>
</organism>